<dbReference type="Pfam" id="PF18757">
    <property type="entry name" value="Nmad5"/>
    <property type="match status" value="1"/>
</dbReference>
<feature type="domain" description="Nucleotide modification associated" evidence="1">
    <location>
        <begin position="1"/>
        <end position="179"/>
    </location>
</feature>
<proteinExistence type="predicted"/>
<evidence type="ECO:0000313" key="3">
    <source>
        <dbReference type="Proteomes" id="UP000076167"/>
    </source>
</evidence>
<sequence length="184" mass="20644">MKLSNEIRDNIIKALIKHRFAADQEAIEQQETALADKLYCDYYGPTTRKLMNSMPDGALPVTRDTFVNFAGCRDTLKFSSERRCFYIDRYSGSTMRGTAYDAQHAFTLEWTALENARKDLKERKSQAAAKAEAVLKSVGSSKRLLEIWPEVEPFLPPEPAKAQLPATITQDLNKALDLPVANAA</sequence>
<name>A0ABR5XWT0_9PROT</name>
<keyword evidence="3" id="KW-1185">Reference proteome</keyword>
<evidence type="ECO:0000313" key="2">
    <source>
        <dbReference type="EMBL" id="KZC97208.1"/>
    </source>
</evidence>
<organism evidence="2 3">
    <name type="scientific">Thalassospira xiamenensis</name>
    <dbReference type="NCBI Taxonomy" id="220697"/>
    <lineage>
        <taxon>Bacteria</taxon>
        <taxon>Pseudomonadati</taxon>
        <taxon>Pseudomonadota</taxon>
        <taxon>Alphaproteobacteria</taxon>
        <taxon>Rhodospirillales</taxon>
        <taxon>Thalassospiraceae</taxon>
        <taxon>Thalassospira</taxon>
    </lineage>
</organism>
<reference evidence="2 3" key="1">
    <citation type="submission" date="2015-12" db="EMBL/GenBank/DDBJ databases">
        <title>Genome sequence of Thalassospira xiamenensis MCCC 1A03005.</title>
        <authorList>
            <person name="Lu L."/>
            <person name="Lai Q."/>
            <person name="Shao Z."/>
            <person name="Qian P."/>
        </authorList>
    </citation>
    <scope>NUCLEOTIDE SEQUENCE [LARGE SCALE GENOMIC DNA]</scope>
    <source>
        <strain evidence="2 3">MCCC 1A03005</strain>
    </source>
</reference>
<dbReference type="EMBL" id="LPXL01000056">
    <property type="protein sequence ID" value="KZC97208.1"/>
    <property type="molecule type" value="Genomic_DNA"/>
</dbReference>
<dbReference type="InterPro" id="IPR040835">
    <property type="entry name" value="Nmad5"/>
</dbReference>
<dbReference type="Proteomes" id="UP000076167">
    <property type="component" value="Unassembled WGS sequence"/>
</dbReference>
<comment type="caution">
    <text evidence="2">The sequence shown here is derived from an EMBL/GenBank/DDBJ whole genome shotgun (WGS) entry which is preliminary data.</text>
</comment>
<evidence type="ECO:0000259" key="1">
    <source>
        <dbReference type="Pfam" id="PF18757"/>
    </source>
</evidence>
<dbReference type="RefSeq" id="WP_063092978.1">
    <property type="nucleotide sequence ID" value="NZ_JAINWB010000003.1"/>
</dbReference>
<gene>
    <name evidence="2" type="ORF">AUP40_04525</name>
</gene>
<protein>
    <recommendedName>
        <fullName evidence="1">Nucleotide modification associated domain-containing protein</fullName>
    </recommendedName>
</protein>
<accession>A0ABR5XWT0</accession>